<dbReference type="AlphaFoldDB" id="A0A3Q0DZN5"/>
<evidence type="ECO:0000313" key="3">
    <source>
        <dbReference type="RefSeq" id="XP_021569554.1"/>
    </source>
</evidence>
<evidence type="ECO:0000313" key="2">
    <source>
        <dbReference type="Proteomes" id="UP000189704"/>
    </source>
</evidence>
<dbReference type="InterPro" id="IPR027908">
    <property type="entry name" value="DUF4640"/>
</dbReference>
<name>A0A3Q0DZN5_CARSF</name>
<keyword evidence="2" id="KW-1185">Reference proteome</keyword>
<evidence type="ECO:0000256" key="1">
    <source>
        <dbReference type="SAM" id="MobiDB-lite"/>
    </source>
</evidence>
<accession>A0A3Q0DZN5</accession>
<dbReference type="CTD" id="101639822"/>
<dbReference type="Pfam" id="PF15480">
    <property type="entry name" value="DUF4640"/>
    <property type="match status" value="1"/>
</dbReference>
<feature type="compositionally biased region" description="Polar residues" evidence="1">
    <location>
        <begin position="162"/>
        <end position="195"/>
    </location>
</feature>
<dbReference type="RefSeq" id="XP_021569554.1">
    <property type="nucleotide sequence ID" value="XM_021713879.1"/>
</dbReference>
<dbReference type="PANTHER" id="PTHR36462:SF1">
    <property type="entry name" value="CHROMOSOME 12 OPEN READING FRAME 71"/>
    <property type="match status" value="1"/>
</dbReference>
<proteinExistence type="predicted"/>
<gene>
    <name evidence="3" type="primary">CUNH12orf71</name>
</gene>
<feature type="compositionally biased region" description="Polar residues" evidence="1">
    <location>
        <begin position="238"/>
        <end position="256"/>
    </location>
</feature>
<dbReference type="STRING" id="1868482.ENSTSYP00000031607"/>
<protein>
    <submittedName>
        <fullName evidence="3">Uncharacterized protein C12orf71 homolog</fullName>
    </submittedName>
</protein>
<sequence>MAHPSSGSDIEDYIPKSKSNLSLSVGYFPCEHNIICEDTTSCGDSSPKVSITHIFPPRQGTWRTEGKGRFMKRRDQIQEKLRPVCKLSIPLAWDVDMGSNSADSITDHDLNRGEWIDKFPKEKTKLTVSKLNGLMQMLETFLENEKDDDSEFPKSTREKDFQLSSSSPPDTVQMIRQATDCQRTSTIETDSISPEQSDKEDPPSNTQARSCLNLGLIFRWLSQRVFSSLSGRKHPSKATKSPPVSSTTHQIPTVAE</sequence>
<dbReference type="PANTHER" id="PTHR36462">
    <property type="entry name" value="CHROMOSOME 12 OPEN READING FRAME 71"/>
    <property type="match status" value="1"/>
</dbReference>
<feature type="region of interest" description="Disordered" evidence="1">
    <location>
        <begin position="144"/>
        <end position="208"/>
    </location>
</feature>
<dbReference type="GeneID" id="103263338"/>
<dbReference type="OrthoDB" id="9450944at2759"/>
<dbReference type="Proteomes" id="UP000189704">
    <property type="component" value="Unplaced"/>
</dbReference>
<feature type="compositionally biased region" description="Basic and acidic residues" evidence="1">
    <location>
        <begin position="151"/>
        <end position="161"/>
    </location>
</feature>
<dbReference type="KEGG" id="csyr:103263338"/>
<organism evidence="2 3">
    <name type="scientific">Carlito syrichta</name>
    <name type="common">Philippine tarsier</name>
    <name type="synonym">Tarsius syrichta</name>
    <dbReference type="NCBI Taxonomy" id="1868482"/>
    <lineage>
        <taxon>Eukaryota</taxon>
        <taxon>Metazoa</taxon>
        <taxon>Chordata</taxon>
        <taxon>Craniata</taxon>
        <taxon>Vertebrata</taxon>
        <taxon>Euteleostomi</taxon>
        <taxon>Mammalia</taxon>
        <taxon>Eutheria</taxon>
        <taxon>Euarchontoglires</taxon>
        <taxon>Primates</taxon>
        <taxon>Haplorrhini</taxon>
        <taxon>Tarsiiformes</taxon>
        <taxon>Tarsiidae</taxon>
        <taxon>Carlito</taxon>
    </lineage>
</organism>
<feature type="region of interest" description="Disordered" evidence="1">
    <location>
        <begin position="229"/>
        <end position="256"/>
    </location>
</feature>
<reference evidence="3" key="1">
    <citation type="submission" date="2025-08" db="UniProtKB">
        <authorList>
            <consortium name="RefSeq"/>
        </authorList>
    </citation>
    <scope>IDENTIFICATION</scope>
</reference>